<dbReference type="AlphaFoldDB" id="X6MGB1"/>
<proteinExistence type="predicted"/>
<name>X6MGB1_RETFI</name>
<accession>X6MGB1</accession>
<dbReference type="Proteomes" id="UP000023152">
    <property type="component" value="Unassembled WGS sequence"/>
</dbReference>
<dbReference type="OrthoDB" id="3176171at2759"/>
<evidence type="ECO:0000313" key="1">
    <source>
        <dbReference type="EMBL" id="ETO12090.1"/>
    </source>
</evidence>
<comment type="caution">
    <text evidence="1">The sequence shown here is derived from an EMBL/GenBank/DDBJ whole genome shotgun (WGS) entry which is preliminary data.</text>
</comment>
<keyword evidence="2" id="KW-1185">Reference proteome</keyword>
<evidence type="ECO:0000313" key="2">
    <source>
        <dbReference type="Proteomes" id="UP000023152"/>
    </source>
</evidence>
<reference evidence="1 2" key="1">
    <citation type="journal article" date="2013" name="Curr. Biol.">
        <title>The Genome of the Foraminiferan Reticulomyxa filosa.</title>
        <authorList>
            <person name="Glockner G."/>
            <person name="Hulsmann N."/>
            <person name="Schleicher M."/>
            <person name="Noegel A.A."/>
            <person name="Eichinger L."/>
            <person name="Gallinger C."/>
            <person name="Pawlowski J."/>
            <person name="Sierra R."/>
            <person name="Euteneuer U."/>
            <person name="Pillet L."/>
            <person name="Moustafa A."/>
            <person name="Platzer M."/>
            <person name="Groth M."/>
            <person name="Szafranski K."/>
            <person name="Schliwa M."/>
        </authorList>
    </citation>
    <scope>NUCLEOTIDE SEQUENCE [LARGE SCALE GENOMIC DNA]</scope>
</reference>
<sequence length="165" mass="19167">MEELKKINLSLNALDDDVISVLANRAKVDCRLLRYASRVKKKKINTRIRERNTTESIDRPFEKKNWNCRKENQGQVDQITSQVEATSESMIIHDNKTAPPLIVRRKRKMPLQMEYSTSCCPATTPGVFPKTCHFHRAKGEYCRYSTGGIGWNVQRYGKMLFDDLR</sequence>
<organism evidence="1 2">
    <name type="scientific">Reticulomyxa filosa</name>
    <dbReference type="NCBI Taxonomy" id="46433"/>
    <lineage>
        <taxon>Eukaryota</taxon>
        <taxon>Sar</taxon>
        <taxon>Rhizaria</taxon>
        <taxon>Retaria</taxon>
        <taxon>Foraminifera</taxon>
        <taxon>Monothalamids</taxon>
        <taxon>Reticulomyxidae</taxon>
        <taxon>Reticulomyxa</taxon>
    </lineage>
</organism>
<gene>
    <name evidence="1" type="ORF">RFI_25286</name>
</gene>
<protein>
    <submittedName>
        <fullName evidence="1">Uncharacterized protein</fullName>
    </submittedName>
</protein>
<dbReference type="EMBL" id="ASPP01021738">
    <property type="protein sequence ID" value="ETO12090.1"/>
    <property type="molecule type" value="Genomic_DNA"/>
</dbReference>